<evidence type="ECO:0000256" key="8">
    <source>
        <dbReference type="ARBA" id="ARBA00022741"/>
    </source>
</evidence>
<dbReference type="CDD" id="cd16922">
    <property type="entry name" value="HATPase_EvgS-ArcB-TorS-like"/>
    <property type="match status" value="1"/>
</dbReference>
<keyword evidence="13 17" id="KW-0472">Membrane</keyword>
<keyword evidence="23" id="KW-1185">Reference proteome</keyword>
<dbReference type="FunFam" id="1.10.287.130:FF:000004">
    <property type="entry name" value="Ethylene receptor 1"/>
    <property type="match status" value="1"/>
</dbReference>
<dbReference type="NCBIfam" id="TIGR00229">
    <property type="entry name" value="sensory_box"/>
    <property type="match status" value="1"/>
</dbReference>
<dbReference type="InterPro" id="IPR000014">
    <property type="entry name" value="PAS"/>
</dbReference>
<feature type="transmembrane region" description="Helical" evidence="17">
    <location>
        <begin position="70"/>
        <end position="94"/>
    </location>
</feature>
<dbReference type="CDD" id="cd00082">
    <property type="entry name" value="HisKA"/>
    <property type="match status" value="1"/>
</dbReference>
<evidence type="ECO:0000256" key="9">
    <source>
        <dbReference type="ARBA" id="ARBA00022777"/>
    </source>
</evidence>
<dbReference type="InterPro" id="IPR006189">
    <property type="entry name" value="CHASE_dom"/>
</dbReference>
<evidence type="ECO:0000259" key="21">
    <source>
        <dbReference type="PROSITE" id="PS50839"/>
    </source>
</evidence>
<dbReference type="InterPro" id="IPR035965">
    <property type="entry name" value="PAS-like_dom_sf"/>
</dbReference>
<dbReference type="SMART" id="SM00091">
    <property type="entry name" value="PAS"/>
    <property type="match status" value="1"/>
</dbReference>
<keyword evidence="6" id="KW-0808">Transferase</keyword>
<dbReference type="Gene3D" id="3.30.565.10">
    <property type="entry name" value="Histidine kinase-like ATPase, C-terminal domain"/>
    <property type="match status" value="1"/>
</dbReference>
<evidence type="ECO:0000256" key="16">
    <source>
        <dbReference type="PROSITE-ProRule" id="PRU00169"/>
    </source>
</evidence>
<dbReference type="SUPFAM" id="SSF52172">
    <property type="entry name" value="CheY-like"/>
    <property type="match status" value="1"/>
</dbReference>
<dbReference type="Gene3D" id="1.10.287.130">
    <property type="match status" value="1"/>
</dbReference>
<evidence type="ECO:0000313" key="23">
    <source>
        <dbReference type="Proteomes" id="UP000318422"/>
    </source>
</evidence>
<sequence length="1110" mass="120319">MIRVALVYALLGAFSMLLAIAPGFASPVFPSAGVALACVLWMGRTGLVGVALGSLLLNLPHALLIGQPPATALGVGLSTALGGALQAGVGAWLVRRSIGEGWRELTRERDALRFLLLGGVLACLVSASVGVTGLYGLGVIDPVEYAYAWWNWYVGDALGVIVFAPLSLCFLDRHSPLWAERRRRFVGPMLLTLGLVGLAFFGVSQWEQQIQKNHLQADGEGVAKVIADRLVTHREVLASLRNFIEATPDFSFQQFEHFTRITLRDDPDIFALSFNDIVRAADRPAYEQAMGRLVPGGSFRITERDSERRLVAAGARPEYVAVRYIVPLASNRPALGFDIASEPIRQDAVRRATASMGVAVTSPIQLVQENRPRVGILEVLPVRDVRGGDEARRPLGFAVSVVKVDEMVDIATHGRVPDGLTFQLTDPGAPAGQGVLYRSPGFDTSMADQSPGWQTTLRMGDRGWTLAVHPTRAYHHEHRAGMVWALGVVGLLLTLLLQILMLGMTGRTAVIQRQNNALKASEERYQRLFNDSPLPVWLYDAESLRFLMVNDFAVAHYGWSRDEFLQMRLSDVLAPDAAPAAGPMPEDAPPQCRHRRRDGSTIDVIVRATPAPYGAVDARMEVIQDISKEIRLIAARESAEQASLAKSRFLAIVSHELRTPMNGILGMAQLLLRPALDDDQRREYVHTILKSGKLLLGLLNDILDFSKVEAGKLELRPAVLDVASLLAEVRELFEEQATRKGLAFEVNWQGPAGLCCLADRQRLVQMLSNLVGNAVKFTDRGSIRVEGRQVGAADGLVELEFAVTDTGVGVPVDKQHLLFQQFSQADNTSTRQYSGTGLGLSIVSSLASLMGGSVGLDSAAGEGARFWFRVRVEPAADATTLPEPADEVPQAPVAGLGGRVMVVEDNLINQRVVVALLNALGVASVCVNNGLQCIERLQAGDAPDAILMDIQMPELDGLATTRWLRQWETEHGRPRLPVIALTANAFAGNVDVCLEAGMDAFVAKPVMLQPLAAALGCWLPAAGAAPRLPKPSEKAVDQARLAELVEQMDTLLALDDFDVFVRFRELQALLAGTPLAGGFDEVGRLIEQLRFDAARASLRRAEARACEAAT</sequence>
<dbReference type="Pfam" id="PF03924">
    <property type="entry name" value="CHASE"/>
    <property type="match status" value="1"/>
</dbReference>
<comment type="subcellular location">
    <subcellularLocation>
        <location evidence="2">Cell membrane</location>
        <topology evidence="2">Multi-pass membrane protein</topology>
    </subcellularLocation>
</comment>
<dbReference type="SMART" id="SM01079">
    <property type="entry name" value="CHASE"/>
    <property type="match status" value="1"/>
</dbReference>
<keyword evidence="10" id="KW-0067">ATP-binding</keyword>
<keyword evidence="4" id="KW-1003">Cell membrane</keyword>
<feature type="domain" description="PAS" evidence="20">
    <location>
        <begin position="521"/>
        <end position="576"/>
    </location>
</feature>
<feature type="domain" description="Histidine kinase" evidence="18">
    <location>
        <begin position="652"/>
        <end position="874"/>
    </location>
</feature>
<evidence type="ECO:0000259" key="18">
    <source>
        <dbReference type="PROSITE" id="PS50109"/>
    </source>
</evidence>
<evidence type="ECO:0000256" key="1">
    <source>
        <dbReference type="ARBA" id="ARBA00000085"/>
    </source>
</evidence>
<dbReference type="PANTHER" id="PTHR45339:SF1">
    <property type="entry name" value="HYBRID SIGNAL TRANSDUCTION HISTIDINE KINASE J"/>
    <property type="match status" value="1"/>
</dbReference>
<dbReference type="SUPFAM" id="SSF55874">
    <property type="entry name" value="ATPase domain of HSP90 chaperone/DNA topoisomerase II/histidine kinase"/>
    <property type="match status" value="1"/>
</dbReference>
<evidence type="ECO:0000256" key="2">
    <source>
        <dbReference type="ARBA" id="ARBA00004651"/>
    </source>
</evidence>
<dbReference type="AlphaFoldDB" id="A0A4Y4CTU3"/>
<dbReference type="InterPro" id="IPR007895">
    <property type="entry name" value="MASE1"/>
</dbReference>
<organism evidence="22 23">
    <name type="scientific">Zoogloea ramigera</name>
    <dbReference type="NCBI Taxonomy" id="350"/>
    <lineage>
        <taxon>Bacteria</taxon>
        <taxon>Pseudomonadati</taxon>
        <taxon>Pseudomonadota</taxon>
        <taxon>Betaproteobacteria</taxon>
        <taxon>Rhodocyclales</taxon>
        <taxon>Zoogloeaceae</taxon>
        <taxon>Zoogloea</taxon>
    </lineage>
</organism>
<keyword evidence="9" id="KW-0418">Kinase</keyword>
<evidence type="ECO:0000256" key="7">
    <source>
        <dbReference type="ARBA" id="ARBA00022692"/>
    </source>
</evidence>
<feature type="modified residue" description="4-aspartylphosphate" evidence="16">
    <location>
        <position position="949"/>
    </location>
</feature>
<comment type="caution">
    <text evidence="22">The sequence shown here is derived from an EMBL/GenBank/DDBJ whole genome shotgun (WGS) entry which is preliminary data.</text>
</comment>
<evidence type="ECO:0000256" key="14">
    <source>
        <dbReference type="ARBA" id="ARBA00058004"/>
    </source>
</evidence>
<dbReference type="EC" id="2.7.13.3" evidence="3"/>
<evidence type="ECO:0000259" key="20">
    <source>
        <dbReference type="PROSITE" id="PS50112"/>
    </source>
</evidence>
<evidence type="ECO:0000256" key="13">
    <source>
        <dbReference type="ARBA" id="ARBA00023136"/>
    </source>
</evidence>
<evidence type="ECO:0000256" key="11">
    <source>
        <dbReference type="ARBA" id="ARBA00022989"/>
    </source>
</evidence>
<proteinExistence type="predicted"/>
<accession>A0A4Y4CTU3</accession>
<dbReference type="InterPro" id="IPR036097">
    <property type="entry name" value="HisK_dim/P_sf"/>
</dbReference>
<dbReference type="EMBL" id="BJNV01000041">
    <property type="protein sequence ID" value="GEC96331.1"/>
    <property type="molecule type" value="Genomic_DNA"/>
</dbReference>
<evidence type="ECO:0000256" key="4">
    <source>
        <dbReference type="ARBA" id="ARBA00022475"/>
    </source>
</evidence>
<comment type="function">
    <text evidence="14">Member of the two-component regulatory system BvgS/BvgA. Phosphorylates BvgA via a four-step phosphorelay in response to environmental signals.</text>
</comment>
<dbReference type="Gene3D" id="3.30.450.20">
    <property type="entry name" value="PAS domain"/>
    <property type="match status" value="1"/>
</dbReference>
<dbReference type="GO" id="GO:0005524">
    <property type="term" value="F:ATP binding"/>
    <property type="evidence" value="ECO:0007669"/>
    <property type="project" value="UniProtKB-KW"/>
</dbReference>
<evidence type="ECO:0000256" key="3">
    <source>
        <dbReference type="ARBA" id="ARBA00012438"/>
    </source>
</evidence>
<dbReference type="PROSITE" id="PS50109">
    <property type="entry name" value="HIS_KIN"/>
    <property type="match status" value="1"/>
</dbReference>
<dbReference type="GO" id="GO:0000155">
    <property type="term" value="F:phosphorelay sensor kinase activity"/>
    <property type="evidence" value="ECO:0007669"/>
    <property type="project" value="InterPro"/>
</dbReference>
<dbReference type="Pfam" id="PF02518">
    <property type="entry name" value="HATPase_c"/>
    <property type="match status" value="1"/>
</dbReference>
<evidence type="ECO:0000256" key="12">
    <source>
        <dbReference type="ARBA" id="ARBA00023012"/>
    </source>
</evidence>
<dbReference type="Proteomes" id="UP000318422">
    <property type="component" value="Unassembled WGS sequence"/>
</dbReference>
<dbReference type="InterPro" id="IPR005467">
    <property type="entry name" value="His_kinase_dom"/>
</dbReference>
<feature type="transmembrane region" description="Helical" evidence="17">
    <location>
        <begin position="150"/>
        <end position="173"/>
    </location>
</feature>
<dbReference type="PROSITE" id="PS50112">
    <property type="entry name" value="PAS"/>
    <property type="match status" value="1"/>
</dbReference>
<evidence type="ECO:0000256" key="5">
    <source>
        <dbReference type="ARBA" id="ARBA00022553"/>
    </source>
</evidence>
<dbReference type="Pfam" id="PF00512">
    <property type="entry name" value="HisKA"/>
    <property type="match status" value="1"/>
</dbReference>
<gene>
    <name evidence="22" type="ORF">ZRA01_24040</name>
</gene>
<name>A0A4Y4CTU3_ZOORA</name>
<dbReference type="SMART" id="SM00388">
    <property type="entry name" value="HisKA"/>
    <property type="match status" value="1"/>
</dbReference>
<dbReference type="Pfam" id="PF05231">
    <property type="entry name" value="MASE1"/>
    <property type="match status" value="1"/>
</dbReference>
<reference evidence="22 23" key="1">
    <citation type="submission" date="2019-06" db="EMBL/GenBank/DDBJ databases">
        <title>Whole genome shotgun sequence of Zoogloea ramigera NBRC 15342.</title>
        <authorList>
            <person name="Hosoyama A."/>
            <person name="Uohara A."/>
            <person name="Ohji S."/>
            <person name="Ichikawa N."/>
        </authorList>
    </citation>
    <scope>NUCLEOTIDE SEQUENCE [LARGE SCALE GENOMIC DNA]</scope>
    <source>
        <strain evidence="22 23">NBRC 15342</strain>
    </source>
</reference>
<evidence type="ECO:0000256" key="15">
    <source>
        <dbReference type="ARBA" id="ARBA00070152"/>
    </source>
</evidence>
<keyword evidence="11 17" id="KW-1133">Transmembrane helix</keyword>
<feature type="transmembrane region" description="Helical" evidence="17">
    <location>
        <begin position="185"/>
        <end position="206"/>
    </location>
</feature>
<keyword evidence="5 16" id="KW-0597">Phosphoprotein</keyword>
<dbReference type="SUPFAM" id="SSF47384">
    <property type="entry name" value="Homodimeric domain of signal transducing histidine kinase"/>
    <property type="match status" value="1"/>
</dbReference>
<dbReference type="Gene3D" id="3.40.50.2300">
    <property type="match status" value="1"/>
</dbReference>
<dbReference type="FunFam" id="3.30.565.10:FF:000010">
    <property type="entry name" value="Sensor histidine kinase RcsC"/>
    <property type="match status" value="1"/>
</dbReference>
<dbReference type="SMART" id="SM00448">
    <property type="entry name" value="REC"/>
    <property type="match status" value="1"/>
</dbReference>
<dbReference type="InterPro" id="IPR036890">
    <property type="entry name" value="HATPase_C_sf"/>
</dbReference>
<keyword evidence="7 17" id="KW-0812">Transmembrane</keyword>
<dbReference type="Pfam" id="PF13188">
    <property type="entry name" value="PAS_8"/>
    <property type="match status" value="1"/>
</dbReference>
<dbReference type="PROSITE" id="PS50839">
    <property type="entry name" value="CHASE"/>
    <property type="match status" value="1"/>
</dbReference>
<evidence type="ECO:0000256" key="6">
    <source>
        <dbReference type="ARBA" id="ARBA00022679"/>
    </source>
</evidence>
<dbReference type="PANTHER" id="PTHR45339">
    <property type="entry name" value="HYBRID SIGNAL TRANSDUCTION HISTIDINE KINASE J"/>
    <property type="match status" value="1"/>
</dbReference>
<evidence type="ECO:0000256" key="17">
    <source>
        <dbReference type="SAM" id="Phobius"/>
    </source>
</evidence>
<dbReference type="SUPFAM" id="SSF55785">
    <property type="entry name" value="PYP-like sensor domain (PAS domain)"/>
    <property type="match status" value="1"/>
</dbReference>
<dbReference type="Pfam" id="PF00072">
    <property type="entry name" value="Response_reg"/>
    <property type="match status" value="1"/>
</dbReference>
<dbReference type="GO" id="GO:0005886">
    <property type="term" value="C:plasma membrane"/>
    <property type="evidence" value="ECO:0007669"/>
    <property type="project" value="UniProtKB-SubCell"/>
</dbReference>
<dbReference type="InterPro" id="IPR042240">
    <property type="entry name" value="CHASE_sf"/>
</dbReference>
<keyword evidence="12" id="KW-0902">Two-component regulatory system</keyword>
<comment type="catalytic activity">
    <reaction evidence="1">
        <text>ATP + protein L-histidine = ADP + protein N-phospho-L-histidine.</text>
        <dbReference type="EC" id="2.7.13.3"/>
    </reaction>
</comment>
<evidence type="ECO:0000259" key="19">
    <source>
        <dbReference type="PROSITE" id="PS50110"/>
    </source>
</evidence>
<dbReference type="SMART" id="SM00387">
    <property type="entry name" value="HATPase_c"/>
    <property type="match status" value="1"/>
</dbReference>
<feature type="transmembrane region" description="Helical" evidence="17">
    <location>
        <begin position="114"/>
        <end position="138"/>
    </location>
</feature>
<protein>
    <recommendedName>
        <fullName evidence="15">Virulence sensor protein BvgS</fullName>
        <ecNumber evidence="3">2.7.13.3</ecNumber>
    </recommendedName>
</protein>
<dbReference type="PROSITE" id="PS50110">
    <property type="entry name" value="RESPONSE_REGULATORY"/>
    <property type="match status" value="1"/>
</dbReference>
<dbReference type="InterPro" id="IPR004358">
    <property type="entry name" value="Sig_transdc_His_kin-like_C"/>
</dbReference>
<dbReference type="InterPro" id="IPR001789">
    <property type="entry name" value="Sig_transdc_resp-reg_receiver"/>
</dbReference>
<dbReference type="InterPro" id="IPR003661">
    <property type="entry name" value="HisK_dim/P_dom"/>
</dbReference>
<dbReference type="Gene3D" id="3.30.450.350">
    <property type="entry name" value="CHASE domain"/>
    <property type="match status" value="1"/>
</dbReference>
<evidence type="ECO:0000256" key="10">
    <source>
        <dbReference type="ARBA" id="ARBA00022840"/>
    </source>
</evidence>
<dbReference type="CDD" id="cd17546">
    <property type="entry name" value="REC_hyHK_CKI1_RcsC-like"/>
    <property type="match status" value="1"/>
</dbReference>
<evidence type="ECO:0000313" key="22">
    <source>
        <dbReference type="EMBL" id="GEC96331.1"/>
    </source>
</evidence>
<dbReference type="InterPro" id="IPR003594">
    <property type="entry name" value="HATPase_dom"/>
</dbReference>
<keyword evidence="8" id="KW-0547">Nucleotide-binding</keyword>
<dbReference type="InterPro" id="IPR011006">
    <property type="entry name" value="CheY-like_superfamily"/>
</dbReference>
<feature type="domain" description="Response regulatory" evidence="19">
    <location>
        <begin position="899"/>
        <end position="1019"/>
    </location>
</feature>
<feature type="transmembrane region" description="Helical" evidence="17">
    <location>
        <begin position="482"/>
        <end position="503"/>
    </location>
</feature>
<feature type="domain" description="CHASE" evidence="21">
    <location>
        <begin position="246"/>
        <end position="409"/>
    </location>
</feature>
<dbReference type="PRINTS" id="PR00344">
    <property type="entry name" value="BCTRLSENSOR"/>
</dbReference>